<dbReference type="GO" id="GO:0016020">
    <property type="term" value="C:membrane"/>
    <property type="evidence" value="ECO:0007669"/>
    <property type="project" value="GOC"/>
</dbReference>
<protein>
    <submittedName>
        <fullName evidence="4">Phosphohydrolase</fullName>
    </submittedName>
</protein>
<dbReference type="GO" id="GO:0008758">
    <property type="term" value="F:UDP-2,3-diacylglucosamine hydrolase activity"/>
    <property type="evidence" value="ECO:0007669"/>
    <property type="project" value="TreeGrafter"/>
</dbReference>
<dbReference type="PANTHER" id="PTHR31302:SF31">
    <property type="entry name" value="PHOSPHODIESTERASE YAEI"/>
    <property type="match status" value="1"/>
</dbReference>
<dbReference type="GO" id="GO:0046872">
    <property type="term" value="F:metal ion binding"/>
    <property type="evidence" value="ECO:0007669"/>
    <property type="project" value="UniProtKB-KW"/>
</dbReference>
<dbReference type="Pfam" id="PF00149">
    <property type="entry name" value="Metallophos"/>
    <property type="match status" value="1"/>
</dbReference>
<evidence type="ECO:0000313" key="5">
    <source>
        <dbReference type="Proteomes" id="UP000028135"/>
    </source>
</evidence>
<dbReference type="EMBL" id="JANF02000001">
    <property type="protein sequence ID" value="KER38374.1"/>
    <property type="molecule type" value="Genomic_DNA"/>
</dbReference>
<dbReference type="InterPro" id="IPR029052">
    <property type="entry name" value="Metallo-depent_PP-like"/>
</dbReference>
<reference evidence="4 5" key="1">
    <citation type="submission" date="2014-05" db="EMBL/GenBank/DDBJ databases">
        <title>Genome Announcement of Sphingobium lucknowense F2.</title>
        <authorList>
            <person name="Lal R."/>
            <person name="Negi V."/>
            <person name="Lata P."/>
            <person name="Sangwan N."/>
            <person name="Gupta S.K."/>
            <person name="Rao D.L.N."/>
            <person name="Das S."/>
        </authorList>
    </citation>
    <scope>NUCLEOTIDE SEQUENCE [LARGE SCALE GENOMIC DNA]</scope>
    <source>
        <strain evidence="4 5">F2</strain>
    </source>
</reference>
<dbReference type="AlphaFoldDB" id="A0A8E0WW83"/>
<dbReference type="InterPro" id="IPR051158">
    <property type="entry name" value="Metallophosphoesterase_sf"/>
</dbReference>
<evidence type="ECO:0000259" key="3">
    <source>
        <dbReference type="Pfam" id="PF00149"/>
    </source>
</evidence>
<dbReference type="GO" id="GO:0009245">
    <property type="term" value="P:lipid A biosynthetic process"/>
    <property type="evidence" value="ECO:0007669"/>
    <property type="project" value="TreeGrafter"/>
</dbReference>
<proteinExistence type="predicted"/>
<dbReference type="Proteomes" id="UP000028135">
    <property type="component" value="Unassembled WGS sequence"/>
</dbReference>
<dbReference type="Gene3D" id="3.60.21.10">
    <property type="match status" value="1"/>
</dbReference>
<keyword evidence="2 4" id="KW-0378">Hydrolase</keyword>
<gene>
    <name evidence="4" type="ORF">AL00_00040</name>
</gene>
<feature type="domain" description="Calcineurin-like phosphoesterase" evidence="3">
    <location>
        <begin position="57"/>
        <end position="171"/>
    </location>
</feature>
<evidence type="ECO:0000256" key="1">
    <source>
        <dbReference type="ARBA" id="ARBA00022723"/>
    </source>
</evidence>
<dbReference type="InterPro" id="IPR004843">
    <property type="entry name" value="Calcineurin-like_PHP"/>
</dbReference>
<evidence type="ECO:0000313" key="4">
    <source>
        <dbReference type="EMBL" id="KER38374.1"/>
    </source>
</evidence>
<comment type="caution">
    <text evidence="4">The sequence shown here is derived from an EMBL/GenBank/DDBJ whole genome shotgun (WGS) entry which is preliminary data.</text>
</comment>
<dbReference type="SUPFAM" id="SSF56300">
    <property type="entry name" value="Metallo-dependent phosphatases"/>
    <property type="match status" value="1"/>
</dbReference>
<sequence>MTAFFRRRRWLTALLVLSLLMVGTAAWLFANARAMPVVRRLDVALPFPADAPRRPVTVALLTDSHLSGPDNSPERMARIVALVNGLRPDLILLGGDYIGDDKGGATYDPAQSIAPFAALRAPLGVVAVLGNHDARKHTGISRRQWGTLFARIGIRLLDNRAVRRGPLAIGGLRDIYTGQPDIPKTLDAMQALGGAPLMLSHGPDAFPLLPDRPMLTLVGHTHCGQVALPFAGIVYVPSRYGTRYACGAYREGQRTLVVSAGLGTSGLPIRMLAPPDVWLVNIRPR</sequence>
<name>A0A8E0WW83_9SPHN</name>
<accession>A0A8E0WW83</accession>
<organism evidence="4 5">
    <name type="scientific">Sphingobium indicum F2</name>
    <dbReference type="NCBI Taxonomy" id="1450518"/>
    <lineage>
        <taxon>Bacteria</taxon>
        <taxon>Pseudomonadati</taxon>
        <taxon>Pseudomonadota</taxon>
        <taxon>Alphaproteobacteria</taxon>
        <taxon>Sphingomonadales</taxon>
        <taxon>Sphingomonadaceae</taxon>
        <taxon>Sphingobium</taxon>
    </lineage>
</organism>
<dbReference type="PANTHER" id="PTHR31302">
    <property type="entry name" value="TRANSMEMBRANE PROTEIN WITH METALLOPHOSPHOESTERASE DOMAIN-RELATED"/>
    <property type="match status" value="1"/>
</dbReference>
<keyword evidence="1" id="KW-0479">Metal-binding</keyword>
<evidence type="ECO:0000256" key="2">
    <source>
        <dbReference type="ARBA" id="ARBA00022801"/>
    </source>
</evidence>